<proteinExistence type="predicted"/>
<keyword evidence="3" id="KW-1185">Reference proteome</keyword>
<evidence type="ECO:0000313" key="3">
    <source>
        <dbReference type="Proteomes" id="UP000054321"/>
    </source>
</evidence>
<feature type="region of interest" description="Disordered" evidence="1">
    <location>
        <begin position="26"/>
        <end position="79"/>
    </location>
</feature>
<feature type="compositionally biased region" description="Basic residues" evidence="1">
    <location>
        <begin position="28"/>
        <end position="38"/>
    </location>
</feature>
<dbReference type="InParanoid" id="A0A0C3HQ56"/>
<protein>
    <submittedName>
        <fullName evidence="2">Uncharacterized protein</fullName>
    </submittedName>
</protein>
<evidence type="ECO:0000313" key="2">
    <source>
        <dbReference type="EMBL" id="KIN05130.1"/>
    </source>
</evidence>
<reference evidence="2 3" key="1">
    <citation type="submission" date="2014-04" db="EMBL/GenBank/DDBJ databases">
        <authorList>
            <consortium name="DOE Joint Genome Institute"/>
            <person name="Kuo A."/>
            <person name="Martino E."/>
            <person name="Perotto S."/>
            <person name="Kohler A."/>
            <person name="Nagy L.G."/>
            <person name="Floudas D."/>
            <person name="Copeland A."/>
            <person name="Barry K.W."/>
            <person name="Cichocki N."/>
            <person name="Veneault-Fourrey C."/>
            <person name="LaButti K."/>
            <person name="Lindquist E.A."/>
            <person name="Lipzen A."/>
            <person name="Lundell T."/>
            <person name="Morin E."/>
            <person name="Murat C."/>
            <person name="Sun H."/>
            <person name="Tunlid A."/>
            <person name="Henrissat B."/>
            <person name="Grigoriev I.V."/>
            <person name="Hibbett D.S."/>
            <person name="Martin F."/>
            <person name="Nordberg H.P."/>
            <person name="Cantor M.N."/>
            <person name="Hua S.X."/>
        </authorList>
    </citation>
    <scope>NUCLEOTIDE SEQUENCE [LARGE SCALE GENOMIC DNA]</scope>
    <source>
        <strain evidence="2 3">Zn</strain>
    </source>
</reference>
<dbReference type="HOGENOM" id="CLU_1448124_0_0_1"/>
<organism evidence="2 3">
    <name type="scientific">Oidiodendron maius (strain Zn)</name>
    <dbReference type="NCBI Taxonomy" id="913774"/>
    <lineage>
        <taxon>Eukaryota</taxon>
        <taxon>Fungi</taxon>
        <taxon>Dikarya</taxon>
        <taxon>Ascomycota</taxon>
        <taxon>Pezizomycotina</taxon>
        <taxon>Leotiomycetes</taxon>
        <taxon>Leotiomycetes incertae sedis</taxon>
        <taxon>Myxotrichaceae</taxon>
        <taxon>Oidiodendron</taxon>
    </lineage>
</organism>
<dbReference type="AlphaFoldDB" id="A0A0C3HQ56"/>
<feature type="compositionally biased region" description="Basic residues" evidence="1">
    <location>
        <begin position="168"/>
        <end position="187"/>
    </location>
</feature>
<reference evidence="3" key="2">
    <citation type="submission" date="2015-01" db="EMBL/GenBank/DDBJ databases">
        <title>Evolutionary Origins and Diversification of the Mycorrhizal Mutualists.</title>
        <authorList>
            <consortium name="DOE Joint Genome Institute"/>
            <consortium name="Mycorrhizal Genomics Consortium"/>
            <person name="Kohler A."/>
            <person name="Kuo A."/>
            <person name="Nagy L.G."/>
            <person name="Floudas D."/>
            <person name="Copeland A."/>
            <person name="Barry K.W."/>
            <person name="Cichocki N."/>
            <person name="Veneault-Fourrey C."/>
            <person name="LaButti K."/>
            <person name="Lindquist E.A."/>
            <person name="Lipzen A."/>
            <person name="Lundell T."/>
            <person name="Morin E."/>
            <person name="Murat C."/>
            <person name="Riley R."/>
            <person name="Ohm R."/>
            <person name="Sun H."/>
            <person name="Tunlid A."/>
            <person name="Henrissat B."/>
            <person name="Grigoriev I.V."/>
            <person name="Hibbett D.S."/>
            <person name="Martin F."/>
        </authorList>
    </citation>
    <scope>NUCLEOTIDE SEQUENCE [LARGE SCALE GENOMIC DNA]</scope>
    <source>
        <strain evidence="3">Zn</strain>
    </source>
</reference>
<gene>
    <name evidence="2" type="ORF">OIDMADRAFT_25726</name>
</gene>
<dbReference type="EMBL" id="KN832872">
    <property type="protein sequence ID" value="KIN05130.1"/>
    <property type="molecule type" value="Genomic_DNA"/>
</dbReference>
<feature type="compositionally biased region" description="Polar residues" evidence="1">
    <location>
        <begin position="40"/>
        <end position="60"/>
    </location>
</feature>
<name>A0A0C3HQ56_OIDMZ</name>
<sequence length="187" mass="21292">MKLDVLHQYNSSLNKYESMPRAKVLALKSHHQHKKPKRPPSSTVMESSETPVQDMSNEIGSESPPTPFERVDFQSNSHGDINTNTLPWLWEKTQPWVDDQQDFTNQNESAFQLTGFPATFPDSPREMPYLQDGAEYAVDSLADWLEDWKISSASTEPRLVAVTLPPASHKRRSKREAKIKSKPRASN</sequence>
<evidence type="ECO:0000256" key="1">
    <source>
        <dbReference type="SAM" id="MobiDB-lite"/>
    </source>
</evidence>
<accession>A0A0C3HQ56</accession>
<dbReference type="Proteomes" id="UP000054321">
    <property type="component" value="Unassembled WGS sequence"/>
</dbReference>
<feature type="region of interest" description="Disordered" evidence="1">
    <location>
        <begin position="161"/>
        <end position="187"/>
    </location>
</feature>